<dbReference type="AlphaFoldDB" id="W9I953"/>
<organism evidence="1 2">
    <name type="scientific">Fusarium oxysporum NRRL 32931</name>
    <dbReference type="NCBI Taxonomy" id="660029"/>
    <lineage>
        <taxon>Eukaryota</taxon>
        <taxon>Fungi</taxon>
        <taxon>Dikarya</taxon>
        <taxon>Ascomycota</taxon>
        <taxon>Pezizomycotina</taxon>
        <taxon>Sordariomycetes</taxon>
        <taxon>Hypocreomycetidae</taxon>
        <taxon>Hypocreales</taxon>
        <taxon>Nectriaceae</taxon>
        <taxon>Fusarium</taxon>
        <taxon>Fusarium oxysporum species complex</taxon>
    </lineage>
</organism>
<sequence length="110" mass="13293">MMNIHTSNVGRFANSHDTSRLCHNIFTYRRHRKLIPSPVFPRCNYLLNEVHIISKGLQWIIVCWLTLFSETRLLVGRSRRCYWTLVSWDETLEPRIEIITLRRPEHYCHE</sequence>
<accession>W9I953</accession>
<name>W9I953_FUSOX</name>
<protein>
    <submittedName>
        <fullName evidence="1">Uncharacterized protein</fullName>
    </submittedName>
</protein>
<dbReference type="EMBL" id="JH717844">
    <property type="protein sequence ID" value="EWY89026.1"/>
    <property type="molecule type" value="Genomic_DNA"/>
</dbReference>
<evidence type="ECO:0000313" key="2">
    <source>
        <dbReference type="Proteomes" id="UP000030753"/>
    </source>
</evidence>
<dbReference type="HOGENOM" id="CLU_2171143_0_0_1"/>
<reference evidence="1 2" key="1">
    <citation type="submission" date="2011-06" db="EMBL/GenBank/DDBJ databases">
        <title>The Genome Sequence of Fusarium oxysporum FOSC 3-a.</title>
        <authorList>
            <consortium name="The Broad Institute Genome Sequencing Platform"/>
            <person name="Ma L.-J."/>
            <person name="Gale L.R."/>
            <person name="Schwartz D.C."/>
            <person name="Zhou S."/>
            <person name="Corby-Kistler H."/>
            <person name="Young S.K."/>
            <person name="Zeng Q."/>
            <person name="Gargeya S."/>
            <person name="Fitzgerald M."/>
            <person name="Haas B."/>
            <person name="Abouelleil A."/>
            <person name="Alvarado L."/>
            <person name="Arachchi H.M."/>
            <person name="Berlin A."/>
            <person name="Brown A."/>
            <person name="Chapman S.B."/>
            <person name="Chen Z."/>
            <person name="Dunbar C."/>
            <person name="Freedman E."/>
            <person name="Gearin G."/>
            <person name="Gellesch M."/>
            <person name="Goldberg J."/>
            <person name="Griggs A."/>
            <person name="Gujja S."/>
            <person name="Heiman D."/>
            <person name="Howarth C."/>
            <person name="Larson L."/>
            <person name="Lui A."/>
            <person name="MacDonald P.J.P."/>
            <person name="Mehta T."/>
            <person name="Montmayeur A."/>
            <person name="Murphy C."/>
            <person name="Neiman D."/>
            <person name="Pearson M."/>
            <person name="Priest M."/>
            <person name="Roberts A."/>
            <person name="Saif S."/>
            <person name="Shea T."/>
            <person name="Shenoy N."/>
            <person name="Sisk P."/>
            <person name="Stolte C."/>
            <person name="Sykes S."/>
            <person name="Wortman J."/>
            <person name="Nusbaum C."/>
            <person name="Birren B."/>
        </authorList>
    </citation>
    <scope>NUCLEOTIDE SEQUENCE [LARGE SCALE GENOMIC DNA]</scope>
    <source>
        <strain evidence="2">FOSC 3-a</strain>
    </source>
</reference>
<dbReference type="Proteomes" id="UP000030753">
    <property type="component" value="Unassembled WGS sequence"/>
</dbReference>
<proteinExistence type="predicted"/>
<evidence type="ECO:0000313" key="1">
    <source>
        <dbReference type="EMBL" id="EWY89026.1"/>
    </source>
</evidence>
<gene>
    <name evidence="1" type="ORF">FOYG_10007</name>
</gene>